<keyword evidence="9" id="KW-1185">Reference proteome</keyword>
<dbReference type="Proteomes" id="UP000199758">
    <property type="component" value="Unassembled WGS sequence"/>
</dbReference>
<dbReference type="GO" id="GO:0005737">
    <property type="term" value="C:cytoplasm"/>
    <property type="evidence" value="ECO:0007669"/>
    <property type="project" value="TreeGrafter"/>
</dbReference>
<dbReference type="GO" id="GO:0006355">
    <property type="term" value="P:regulation of DNA-templated transcription"/>
    <property type="evidence" value="ECO:0007669"/>
    <property type="project" value="UniProtKB-UniRule"/>
</dbReference>
<feature type="binding site" evidence="6">
    <location>
        <begin position="111"/>
        <end position="113"/>
    </location>
    <ligand>
        <name>biotin</name>
        <dbReference type="ChEBI" id="CHEBI:57586"/>
    </ligand>
</feature>
<dbReference type="InterPro" id="IPR036390">
    <property type="entry name" value="WH_DNA-bd_sf"/>
</dbReference>
<dbReference type="InterPro" id="IPR003142">
    <property type="entry name" value="BPL_C"/>
</dbReference>
<evidence type="ECO:0000256" key="6">
    <source>
        <dbReference type="HAMAP-Rule" id="MF_00978"/>
    </source>
</evidence>
<dbReference type="GO" id="GO:0003677">
    <property type="term" value="F:DNA binding"/>
    <property type="evidence" value="ECO:0007669"/>
    <property type="project" value="UniProtKB-UniRule"/>
</dbReference>
<dbReference type="RefSeq" id="WP_139250150.1">
    <property type="nucleotide sequence ID" value="NZ_FQWZ01000003.1"/>
</dbReference>
<feature type="binding site" evidence="6">
    <location>
        <position position="178"/>
    </location>
    <ligand>
        <name>biotin</name>
        <dbReference type="ChEBI" id="CHEBI:57586"/>
    </ligand>
</feature>
<dbReference type="OrthoDB" id="9807064at2"/>
<keyword evidence="3 6" id="KW-0067">ATP-binding</keyword>
<evidence type="ECO:0000256" key="5">
    <source>
        <dbReference type="ARBA" id="ARBA00047846"/>
    </source>
</evidence>
<comment type="function">
    <text evidence="6">Acts both as a biotin--[acetyl-CoA-carboxylase] ligase and a biotin-operon repressor. In the presence of ATP, BirA activates biotin to form the BirA-biotinyl-5'-adenylate (BirA-bio-5'-AMP or holoBirA) complex. HoloBirA can either transfer the biotinyl moiety to the biotin carboxyl carrier protein (BCCP) subunit of acetyl-CoA carboxylase, or bind to the biotin operator site and inhibit transcription of the operon.</text>
</comment>
<dbReference type="STRING" id="490188.SAMN04488068_1413"/>
<dbReference type="Gene3D" id="3.30.930.10">
    <property type="entry name" value="Bira Bifunctional Protein, Domain 2"/>
    <property type="match status" value="1"/>
</dbReference>
<keyword evidence="6" id="KW-0804">Transcription</keyword>
<dbReference type="SUPFAM" id="SSF55681">
    <property type="entry name" value="Class II aaRS and biotin synthetases"/>
    <property type="match status" value="1"/>
</dbReference>
<dbReference type="CDD" id="cd16442">
    <property type="entry name" value="BPL"/>
    <property type="match status" value="1"/>
</dbReference>
<sequence>MSESLLDTLADGQWHSGEALAASAGITRAGLAKRVDKLREMGLDVEARQGLGYRLTQPLERLDAAHLQGGAPAGLRVAVVDSTDSTNRQLLDAAPIDDPQALLAEYQTAGRGRRGRVWRSPYGANLYLSLAWSFTQWPPQLTALPLAVGVACARALRSVGLQTLQLKWPNDLWVDHRKLGGILIEHRGEAGGACRVVIGIGLNVAMSNAQADGIDQAWISLDEALGAKASRNAVASALLTALHGVVGAFEYQGFAPLAAEWSALDLTRDQPVQITGTPSYQGIARGVDEIGALRVDVDGERRVVHSGDVSLRLAS</sequence>
<dbReference type="PANTHER" id="PTHR12835">
    <property type="entry name" value="BIOTIN PROTEIN LIGASE"/>
    <property type="match status" value="1"/>
</dbReference>
<dbReference type="PANTHER" id="PTHR12835:SF5">
    <property type="entry name" value="BIOTIN--PROTEIN LIGASE"/>
    <property type="match status" value="1"/>
</dbReference>
<keyword evidence="6" id="KW-0238">DNA-binding</keyword>
<dbReference type="SUPFAM" id="SSF50037">
    <property type="entry name" value="C-terminal domain of transcriptional repressors"/>
    <property type="match status" value="1"/>
</dbReference>
<evidence type="ECO:0000256" key="3">
    <source>
        <dbReference type="ARBA" id="ARBA00022840"/>
    </source>
</evidence>
<feature type="binding site" evidence="6">
    <location>
        <begin position="85"/>
        <end position="87"/>
    </location>
    <ligand>
        <name>biotin</name>
        <dbReference type="ChEBI" id="CHEBI:57586"/>
    </ligand>
</feature>
<organism evidence="8 9">
    <name type="scientific">Hydrocarboniphaga daqingensis</name>
    <dbReference type="NCBI Taxonomy" id="490188"/>
    <lineage>
        <taxon>Bacteria</taxon>
        <taxon>Pseudomonadati</taxon>
        <taxon>Pseudomonadota</taxon>
        <taxon>Gammaproteobacteria</taxon>
        <taxon>Nevskiales</taxon>
        <taxon>Nevskiaceae</taxon>
        <taxon>Hydrocarboniphaga</taxon>
    </lineage>
</organism>
<reference evidence="8 9" key="1">
    <citation type="submission" date="2016-11" db="EMBL/GenBank/DDBJ databases">
        <authorList>
            <person name="Jaros S."/>
            <person name="Januszkiewicz K."/>
            <person name="Wedrychowicz H."/>
        </authorList>
    </citation>
    <scope>NUCLEOTIDE SEQUENCE [LARGE SCALE GENOMIC DNA]</scope>
    <source>
        <strain evidence="8 9">CGMCC 1.7049</strain>
    </source>
</reference>
<dbReference type="Pfam" id="PF03099">
    <property type="entry name" value="BPL_LplA_LipB"/>
    <property type="match status" value="1"/>
</dbReference>
<keyword evidence="6" id="KW-0678">Repressor</keyword>
<evidence type="ECO:0000256" key="2">
    <source>
        <dbReference type="ARBA" id="ARBA00022741"/>
    </source>
</evidence>
<keyword evidence="4 6" id="KW-0092">Biotin</keyword>
<dbReference type="InterPro" id="IPR045864">
    <property type="entry name" value="aa-tRNA-synth_II/BPL/LPL"/>
</dbReference>
<dbReference type="InterPro" id="IPR013196">
    <property type="entry name" value="HTH_11"/>
</dbReference>
<evidence type="ECO:0000259" key="7">
    <source>
        <dbReference type="PROSITE" id="PS51733"/>
    </source>
</evidence>
<dbReference type="PROSITE" id="PS51733">
    <property type="entry name" value="BPL_LPL_CATALYTIC"/>
    <property type="match status" value="1"/>
</dbReference>
<dbReference type="Pfam" id="PF08279">
    <property type="entry name" value="HTH_11"/>
    <property type="match status" value="1"/>
</dbReference>
<dbReference type="NCBIfam" id="TIGR00121">
    <property type="entry name" value="birA_ligase"/>
    <property type="match status" value="1"/>
</dbReference>
<dbReference type="InterPro" id="IPR008988">
    <property type="entry name" value="Transcriptional_repressor_C"/>
</dbReference>
<dbReference type="Gene3D" id="2.30.30.100">
    <property type="match status" value="1"/>
</dbReference>
<keyword evidence="2 6" id="KW-0547">Nucleotide-binding</keyword>
<keyword evidence="6" id="KW-0805">Transcription regulation</keyword>
<feature type="binding site" evidence="6">
    <location>
        <position position="107"/>
    </location>
    <ligand>
        <name>biotin</name>
        <dbReference type="ChEBI" id="CHEBI:57586"/>
    </ligand>
</feature>
<dbReference type="Pfam" id="PF02237">
    <property type="entry name" value="BPL_C"/>
    <property type="match status" value="1"/>
</dbReference>
<dbReference type="InterPro" id="IPR004408">
    <property type="entry name" value="Biotin_CoA_COase_ligase"/>
</dbReference>
<dbReference type="InterPro" id="IPR030855">
    <property type="entry name" value="Bifunct_BirA"/>
</dbReference>
<dbReference type="HAMAP" id="MF_00978">
    <property type="entry name" value="Bifunct_BirA"/>
    <property type="match status" value="1"/>
</dbReference>
<evidence type="ECO:0000256" key="4">
    <source>
        <dbReference type="ARBA" id="ARBA00023267"/>
    </source>
</evidence>
<dbReference type="EC" id="6.3.4.15" evidence="6"/>
<gene>
    <name evidence="6" type="primary">birA</name>
    <name evidence="8" type="ORF">SAMN04488068_1413</name>
</gene>
<proteinExistence type="inferred from homology"/>
<dbReference type="EMBL" id="FQWZ01000003">
    <property type="protein sequence ID" value="SHG79818.1"/>
    <property type="molecule type" value="Genomic_DNA"/>
</dbReference>
<dbReference type="InterPro" id="IPR036388">
    <property type="entry name" value="WH-like_DNA-bd_sf"/>
</dbReference>
<evidence type="ECO:0000256" key="1">
    <source>
        <dbReference type="ARBA" id="ARBA00022598"/>
    </source>
</evidence>
<dbReference type="InterPro" id="IPR004143">
    <property type="entry name" value="BPL_LPL_catalytic"/>
</dbReference>
<dbReference type="GO" id="GO:0004077">
    <property type="term" value="F:biotin--[biotin carboxyl-carrier protein] ligase activity"/>
    <property type="evidence" value="ECO:0007669"/>
    <property type="project" value="UniProtKB-UniRule"/>
</dbReference>
<accession>A0A1M5MR94</accession>
<evidence type="ECO:0000313" key="8">
    <source>
        <dbReference type="EMBL" id="SHG79818.1"/>
    </source>
</evidence>
<keyword evidence="1 6" id="KW-0436">Ligase</keyword>
<name>A0A1M5MR94_9GAMM</name>
<protein>
    <recommendedName>
        <fullName evidence="6">Bifunctional ligase/repressor BirA</fullName>
    </recommendedName>
    <alternativeName>
        <fullName evidence="6">Biotin operon repressor</fullName>
    </alternativeName>
    <alternativeName>
        <fullName evidence="6">Biotin--[acetyl-CoA-carboxylase] ligase</fullName>
        <ecNumber evidence="6">6.3.4.15</ecNumber>
    </alternativeName>
    <alternativeName>
        <fullName evidence="6">Biotin--protein ligase</fullName>
    </alternativeName>
    <alternativeName>
        <fullName evidence="6">Biotin-[acetyl-CoA carboxylase] synthetase</fullName>
    </alternativeName>
</protein>
<dbReference type="SUPFAM" id="SSF46785">
    <property type="entry name" value="Winged helix' DNA-binding domain"/>
    <property type="match status" value="1"/>
</dbReference>
<feature type="DNA-binding region" description="H-T-H motif" evidence="6">
    <location>
        <begin position="17"/>
        <end position="36"/>
    </location>
</feature>
<dbReference type="AlphaFoldDB" id="A0A1M5MR94"/>
<dbReference type="Gene3D" id="1.10.10.10">
    <property type="entry name" value="Winged helix-like DNA-binding domain superfamily/Winged helix DNA-binding domain"/>
    <property type="match status" value="1"/>
</dbReference>
<comment type="similarity">
    <text evidence="6">Belongs to the biotin--protein ligase family.</text>
</comment>
<feature type="domain" description="BPL/LPL catalytic" evidence="7">
    <location>
        <begin position="69"/>
        <end position="250"/>
    </location>
</feature>
<comment type="catalytic activity">
    <reaction evidence="5 6">
        <text>biotin + L-lysyl-[protein] + ATP = N(6)-biotinyl-L-lysyl-[protein] + AMP + diphosphate + H(+)</text>
        <dbReference type="Rhea" id="RHEA:11756"/>
        <dbReference type="Rhea" id="RHEA-COMP:9752"/>
        <dbReference type="Rhea" id="RHEA-COMP:10505"/>
        <dbReference type="ChEBI" id="CHEBI:15378"/>
        <dbReference type="ChEBI" id="CHEBI:29969"/>
        <dbReference type="ChEBI" id="CHEBI:30616"/>
        <dbReference type="ChEBI" id="CHEBI:33019"/>
        <dbReference type="ChEBI" id="CHEBI:57586"/>
        <dbReference type="ChEBI" id="CHEBI:83144"/>
        <dbReference type="ChEBI" id="CHEBI:456215"/>
        <dbReference type="EC" id="6.3.4.15"/>
    </reaction>
</comment>
<dbReference type="GO" id="GO:0005524">
    <property type="term" value="F:ATP binding"/>
    <property type="evidence" value="ECO:0007669"/>
    <property type="project" value="UniProtKB-UniRule"/>
</dbReference>
<evidence type="ECO:0000313" key="9">
    <source>
        <dbReference type="Proteomes" id="UP000199758"/>
    </source>
</evidence>